<protein>
    <submittedName>
        <fullName evidence="5">Polysaccharide biosynthesis protein</fullName>
    </submittedName>
</protein>
<proteinExistence type="predicted"/>
<dbReference type="InterPro" id="IPR049712">
    <property type="entry name" value="Poly_export"/>
</dbReference>
<dbReference type="InterPro" id="IPR019554">
    <property type="entry name" value="Soluble_ligand-bd"/>
</dbReference>
<evidence type="ECO:0000256" key="1">
    <source>
        <dbReference type="ARBA" id="ARBA00022729"/>
    </source>
</evidence>
<reference evidence="5 6" key="1">
    <citation type="submission" date="2014-03" db="EMBL/GenBank/DDBJ databases">
        <title>The draft genome sequence of Thalassospira alkalitolerans JCM 18968.</title>
        <authorList>
            <person name="Lai Q."/>
            <person name="Shao Z."/>
        </authorList>
    </citation>
    <scope>NUCLEOTIDE SEQUENCE [LARGE SCALE GENOMIC DNA]</scope>
    <source>
        <strain evidence="5 6">JCM 18968</strain>
    </source>
</reference>
<evidence type="ECO:0000259" key="3">
    <source>
        <dbReference type="Pfam" id="PF02563"/>
    </source>
</evidence>
<feature type="domain" description="Soluble ligand binding" evidence="4">
    <location>
        <begin position="100"/>
        <end position="146"/>
    </location>
</feature>
<keyword evidence="6" id="KW-1185">Reference proteome</keyword>
<dbReference type="Gene3D" id="3.30.1950.10">
    <property type="entry name" value="wza like domain"/>
    <property type="match status" value="1"/>
</dbReference>
<dbReference type="PANTHER" id="PTHR33619">
    <property type="entry name" value="POLYSACCHARIDE EXPORT PROTEIN GFCE-RELATED"/>
    <property type="match status" value="1"/>
</dbReference>
<dbReference type="Pfam" id="PF02563">
    <property type="entry name" value="Poly_export"/>
    <property type="match status" value="1"/>
</dbReference>
<dbReference type="EMBL" id="JFKB01000001">
    <property type="protein sequence ID" value="OSQ50448.1"/>
    <property type="molecule type" value="Genomic_DNA"/>
</dbReference>
<dbReference type="Proteomes" id="UP000193396">
    <property type="component" value="Unassembled WGS sequence"/>
</dbReference>
<dbReference type="STRING" id="1293890.TALK_00830"/>
<dbReference type="OrthoDB" id="197007at2"/>
<organism evidence="5 6">
    <name type="scientific">Thalassospira alkalitolerans</name>
    <dbReference type="NCBI Taxonomy" id="1293890"/>
    <lineage>
        <taxon>Bacteria</taxon>
        <taxon>Pseudomonadati</taxon>
        <taxon>Pseudomonadota</taxon>
        <taxon>Alphaproteobacteria</taxon>
        <taxon>Rhodospirillales</taxon>
        <taxon>Thalassospiraceae</taxon>
        <taxon>Thalassospira</taxon>
    </lineage>
</organism>
<dbReference type="GO" id="GO:0015159">
    <property type="term" value="F:polysaccharide transmembrane transporter activity"/>
    <property type="evidence" value="ECO:0007669"/>
    <property type="project" value="InterPro"/>
</dbReference>
<dbReference type="PANTHER" id="PTHR33619:SF3">
    <property type="entry name" value="POLYSACCHARIDE EXPORT PROTEIN GFCE-RELATED"/>
    <property type="match status" value="1"/>
</dbReference>
<comment type="caution">
    <text evidence="5">The sequence shown here is derived from an EMBL/GenBank/DDBJ whole genome shotgun (WGS) entry which is preliminary data.</text>
</comment>
<evidence type="ECO:0000313" key="6">
    <source>
        <dbReference type="Proteomes" id="UP000193396"/>
    </source>
</evidence>
<feature type="signal peptide" evidence="2">
    <location>
        <begin position="1"/>
        <end position="20"/>
    </location>
</feature>
<dbReference type="Gene3D" id="3.10.560.10">
    <property type="entry name" value="Outer membrane lipoprotein wza domain like"/>
    <property type="match status" value="1"/>
</dbReference>
<feature type="chain" id="PRO_5012011198" evidence="2">
    <location>
        <begin position="21"/>
        <end position="173"/>
    </location>
</feature>
<name>A0A1Y2LHX3_9PROT</name>
<feature type="domain" description="Polysaccharide export protein N-terminal" evidence="3">
    <location>
        <begin position="20"/>
        <end position="94"/>
    </location>
</feature>
<keyword evidence="1 2" id="KW-0732">Signal</keyword>
<dbReference type="Pfam" id="PF10531">
    <property type="entry name" value="SLBB"/>
    <property type="match status" value="1"/>
</dbReference>
<dbReference type="InterPro" id="IPR003715">
    <property type="entry name" value="Poly_export_N"/>
</dbReference>
<gene>
    <name evidence="5" type="ORF">TALK_00830</name>
</gene>
<evidence type="ECO:0000313" key="5">
    <source>
        <dbReference type="EMBL" id="OSQ50448.1"/>
    </source>
</evidence>
<evidence type="ECO:0000256" key="2">
    <source>
        <dbReference type="SAM" id="SignalP"/>
    </source>
</evidence>
<dbReference type="AlphaFoldDB" id="A0A1Y2LHX3"/>
<accession>A0A1Y2LHX3</accession>
<sequence>MFLPLWLLLILLVPGAIAHAQTIYTIDSGDELRITVFEENDLTGDFPVGSDGTITLPLAGKIELRDLTLQAAQNRITNTLAQGFLRHPVVSLEVIHFRPFYILGEVNDPGQYDYVSGMNILNAVALGGGFTYRADQDDIVILRGREDNRIKLPAAPNSIVLPGDIIRVTERYF</sequence>
<evidence type="ECO:0000259" key="4">
    <source>
        <dbReference type="Pfam" id="PF10531"/>
    </source>
</evidence>